<name>A0A418ZQU0_9RHOB</name>
<sequence length="144" mass="15166">MEPIETGAEPPRALSTAEPLTYRATAFVARGNEPDWNVQISGNTATYRTPDTPNGRQIQVNRLVFDRGVEYIGVLNGRPFVVNMRAAPCQDTMSDERFPLTARLTVTGQTRTGCAAPGVVPTAPQAASQDAPQAAAGAAPAQAG</sequence>
<evidence type="ECO:0000313" key="2">
    <source>
        <dbReference type="EMBL" id="RJK97401.1"/>
    </source>
</evidence>
<comment type="caution">
    <text evidence="2">The sequence shown here is derived from an EMBL/GenBank/DDBJ whole genome shotgun (WGS) entry which is preliminary data.</text>
</comment>
<evidence type="ECO:0000256" key="1">
    <source>
        <dbReference type="SAM" id="MobiDB-lite"/>
    </source>
</evidence>
<protein>
    <submittedName>
        <fullName evidence="2">Uncharacterized protein</fullName>
    </submittedName>
</protein>
<keyword evidence="3" id="KW-1185">Reference proteome</keyword>
<feature type="region of interest" description="Disordered" evidence="1">
    <location>
        <begin position="121"/>
        <end position="144"/>
    </location>
</feature>
<dbReference type="AlphaFoldDB" id="A0A418ZQU0"/>
<dbReference type="Proteomes" id="UP000285530">
    <property type="component" value="Unassembled WGS sequence"/>
</dbReference>
<reference evidence="2 3" key="1">
    <citation type="submission" date="2018-09" db="EMBL/GenBank/DDBJ databases">
        <title>Paracoccus onubensis nov. sp. a moderate halophilic bacterium isolated from Gruta de las Maravillas (Aracena, Spain).</title>
        <authorList>
            <person name="Jurado V."/>
            <person name="Gutierrez-Patricio S."/>
            <person name="Gonzalez-Pimentel J.L."/>
            <person name="Laiz L."/>
            <person name="Saiz-Jimenez C."/>
        </authorList>
    </citation>
    <scope>NUCLEOTIDE SEQUENCE [LARGE SCALE GENOMIC DNA]</scope>
    <source>
        <strain evidence="2 3">DSM 19484</strain>
    </source>
</reference>
<accession>A0A418ZQU0</accession>
<organism evidence="2 3">
    <name type="scientific">Paracoccus aestuarii</name>
    <dbReference type="NCBI Taxonomy" id="453842"/>
    <lineage>
        <taxon>Bacteria</taxon>
        <taxon>Pseudomonadati</taxon>
        <taxon>Pseudomonadota</taxon>
        <taxon>Alphaproteobacteria</taxon>
        <taxon>Rhodobacterales</taxon>
        <taxon>Paracoccaceae</taxon>
        <taxon>Paracoccus</taxon>
    </lineage>
</organism>
<evidence type="ECO:0000313" key="3">
    <source>
        <dbReference type="Proteomes" id="UP000285530"/>
    </source>
</evidence>
<dbReference type="EMBL" id="QZEV01000132">
    <property type="protein sequence ID" value="RJK97401.1"/>
    <property type="molecule type" value="Genomic_DNA"/>
</dbReference>
<proteinExistence type="predicted"/>
<gene>
    <name evidence="2" type="ORF">D3P06_16625</name>
</gene>